<comment type="caution">
    <text evidence="6">The sequence shown here is derived from an EMBL/GenBank/DDBJ whole genome shotgun (WGS) entry which is preliminary data.</text>
</comment>
<proteinExistence type="predicted"/>
<protein>
    <submittedName>
        <fullName evidence="6">MurR/RpiR family transcriptional regulator</fullName>
    </submittedName>
</protein>
<name>A0A9X3ZGC8_9HYPH</name>
<keyword evidence="7" id="KW-1185">Reference proteome</keyword>
<evidence type="ECO:0000256" key="2">
    <source>
        <dbReference type="ARBA" id="ARBA00023125"/>
    </source>
</evidence>
<dbReference type="EMBL" id="JAPJZI010000001">
    <property type="protein sequence ID" value="MDA5397583.1"/>
    <property type="molecule type" value="Genomic_DNA"/>
</dbReference>
<dbReference type="GO" id="GO:0003677">
    <property type="term" value="F:DNA binding"/>
    <property type="evidence" value="ECO:0007669"/>
    <property type="project" value="UniProtKB-KW"/>
</dbReference>
<dbReference type="InterPro" id="IPR000281">
    <property type="entry name" value="HTH_RpiR"/>
</dbReference>
<dbReference type="InterPro" id="IPR001347">
    <property type="entry name" value="SIS_dom"/>
</dbReference>
<dbReference type="PROSITE" id="PS51464">
    <property type="entry name" value="SIS"/>
    <property type="match status" value="1"/>
</dbReference>
<dbReference type="InterPro" id="IPR046348">
    <property type="entry name" value="SIS_dom_sf"/>
</dbReference>
<gene>
    <name evidence="6" type="ORF">OQ273_03255</name>
</gene>
<evidence type="ECO:0000259" key="4">
    <source>
        <dbReference type="PROSITE" id="PS51071"/>
    </source>
</evidence>
<evidence type="ECO:0000256" key="3">
    <source>
        <dbReference type="ARBA" id="ARBA00023163"/>
    </source>
</evidence>
<dbReference type="CDD" id="cd05013">
    <property type="entry name" value="SIS_RpiR"/>
    <property type="match status" value="1"/>
</dbReference>
<dbReference type="PANTHER" id="PTHR30514">
    <property type="entry name" value="GLUCOKINASE"/>
    <property type="match status" value="1"/>
</dbReference>
<dbReference type="AlphaFoldDB" id="A0A9X3ZGC8"/>
<dbReference type="Pfam" id="PF01380">
    <property type="entry name" value="SIS"/>
    <property type="match status" value="1"/>
</dbReference>
<dbReference type="Gene3D" id="1.10.10.10">
    <property type="entry name" value="Winged helix-like DNA-binding domain superfamily/Winged helix DNA-binding domain"/>
    <property type="match status" value="1"/>
</dbReference>
<dbReference type="PANTHER" id="PTHR30514:SF1">
    <property type="entry name" value="HTH-TYPE TRANSCRIPTIONAL REGULATOR HEXR-RELATED"/>
    <property type="match status" value="1"/>
</dbReference>
<evidence type="ECO:0000313" key="6">
    <source>
        <dbReference type="EMBL" id="MDA5397583.1"/>
    </source>
</evidence>
<dbReference type="RefSeq" id="WP_267989042.1">
    <property type="nucleotide sequence ID" value="NZ_JAPJZI010000001.1"/>
</dbReference>
<keyword evidence="3" id="KW-0804">Transcription</keyword>
<dbReference type="PROSITE" id="PS51071">
    <property type="entry name" value="HTH_RPIR"/>
    <property type="match status" value="1"/>
</dbReference>
<organism evidence="6 7">
    <name type="scientific">Hoeflea prorocentri</name>
    <dbReference type="NCBI Taxonomy" id="1922333"/>
    <lineage>
        <taxon>Bacteria</taxon>
        <taxon>Pseudomonadati</taxon>
        <taxon>Pseudomonadota</taxon>
        <taxon>Alphaproteobacteria</taxon>
        <taxon>Hyphomicrobiales</taxon>
        <taxon>Rhizobiaceae</taxon>
        <taxon>Hoeflea</taxon>
    </lineage>
</organism>
<accession>A0A9X3ZGC8</accession>
<dbReference type="InterPro" id="IPR047640">
    <property type="entry name" value="RpiR-like"/>
</dbReference>
<feature type="domain" description="HTH rpiR-type" evidence="4">
    <location>
        <begin position="4"/>
        <end position="80"/>
    </location>
</feature>
<feature type="domain" description="SIS" evidence="5">
    <location>
        <begin position="124"/>
        <end position="263"/>
    </location>
</feature>
<dbReference type="InterPro" id="IPR036388">
    <property type="entry name" value="WH-like_DNA-bd_sf"/>
</dbReference>
<evidence type="ECO:0000259" key="5">
    <source>
        <dbReference type="PROSITE" id="PS51464"/>
    </source>
</evidence>
<dbReference type="Pfam" id="PF01418">
    <property type="entry name" value="HTH_6"/>
    <property type="match status" value="1"/>
</dbReference>
<evidence type="ECO:0000313" key="7">
    <source>
        <dbReference type="Proteomes" id="UP001151234"/>
    </source>
</evidence>
<dbReference type="Proteomes" id="UP001151234">
    <property type="component" value="Unassembled WGS sequence"/>
</dbReference>
<keyword evidence="2" id="KW-0238">DNA-binding</keyword>
<reference evidence="6" key="1">
    <citation type="submission" date="2022-11" db="EMBL/GenBank/DDBJ databases">
        <title>Draft genome sequence of Hoeflea poritis E7-10 and Hoeflea prorocentri PM5-8, separated from scleractinian coral Porites lutea and marine dinoflagellate.</title>
        <authorList>
            <person name="Zhang G."/>
            <person name="Wei Q."/>
            <person name="Cai L."/>
        </authorList>
    </citation>
    <scope>NUCLEOTIDE SEQUENCE</scope>
    <source>
        <strain evidence="6">PM5-8</strain>
    </source>
</reference>
<sequence length="280" mass="30633">MSSTSLLHLISSEMNDMGGAERRVAEFVRSKPSDVINMNMAAIAEASKVSDPTIVRFFRRFGFDGFYEFKMRLAQDLVPSAPFAYEAIQSDDTAAEVVRKTCHNSINAVQRALQDFNIEEIEKATQALADARWIGVVATGMSEIAALDAEHKFGRLGLRCAAVIRTSRQLALARDARKGDTLLIFSQSGATRRLVDVSREAHSKGAVTIAVTAPDSPLATVSTQCIGIKPYERMEAMTPLASRLNHQLLVNMLVSTISIAKGSEFPDQLPALDSWVTEKL</sequence>
<dbReference type="SUPFAM" id="SSF53697">
    <property type="entry name" value="SIS domain"/>
    <property type="match status" value="1"/>
</dbReference>
<dbReference type="GO" id="GO:0003700">
    <property type="term" value="F:DNA-binding transcription factor activity"/>
    <property type="evidence" value="ECO:0007669"/>
    <property type="project" value="InterPro"/>
</dbReference>
<dbReference type="GO" id="GO:0097367">
    <property type="term" value="F:carbohydrate derivative binding"/>
    <property type="evidence" value="ECO:0007669"/>
    <property type="project" value="InterPro"/>
</dbReference>
<dbReference type="SUPFAM" id="SSF46689">
    <property type="entry name" value="Homeodomain-like"/>
    <property type="match status" value="1"/>
</dbReference>
<evidence type="ECO:0000256" key="1">
    <source>
        <dbReference type="ARBA" id="ARBA00023015"/>
    </source>
</evidence>
<dbReference type="GO" id="GO:1901135">
    <property type="term" value="P:carbohydrate derivative metabolic process"/>
    <property type="evidence" value="ECO:0007669"/>
    <property type="project" value="InterPro"/>
</dbReference>
<keyword evidence="1" id="KW-0805">Transcription regulation</keyword>
<dbReference type="InterPro" id="IPR009057">
    <property type="entry name" value="Homeodomain-like_sf"/>
</dbReference>
<dbReference type="InterPro" id="IPR035472">
    <property type="entry name" value="RpiR-like_SIS"/>
</dbReference>
<dbReference type="Gene3D" id="3.40.50.10490">
    <property type="entry name" value="Glucose-6-phosphate isomerase like protein, domain 1"/>
    <property type="match status" value="1"/>
</dbReference>